<comment type="caution">
    <text evidence="9">The sequence shown here is derived from an EMBL/GenBank/DDBJ whole genome shotgun (WGS) entry which is preliminary data.</text>
</comment>
<keyword evidence="2" id="KW-0808">Transferase</keyword>
<keyword evidence="6" id="KW-0472">Membrane</keyword>
<accession>A0ABS8WSU9</accession>
<dbReference type="PANTHER" id="PTHR27009">
    <property type="entry name" value="RUST RESISTANCE KINASE LR10-RELATED"/>
    <property type="match status" value="1"/>
</dbReference>
<protein>
    <recommendedName>
        <fullName evidence="8">Serine-threonine/tyrosine-protein kinase catalytic domain-containing protein</fullName>
    </recommendedName>
</protein>
<dbReference type="Proteomes" id="UP000823775">
    <property type="component" value="Unassembled WGS sequence"/>
</dbReference>
<feature type="domain" description="Serine-threonine/tyrosine-protein kinase catalytic" evidence="8">
    <location>
        <begin position="12"/>
        <end position="68"/>
    </location>
</feature>
<keyword evidence="10" id="KW-1185">Reference proteome</keyword>
<organism evidence="9 10">
    <name type="scientific">Datura stramonium</name>
    <name type="common">Jimsonweed</name>
    <name type="synonym">Common thornapple</name>
    <dbReference type="NCBI Taxonomy" id="4076"/>
    <lineage>
        <taxon>Eukaryota</taxon>
        <taxon>Viridiplantae</taxon>
        <taxon>Streptophyta</taxon>
        <taxon>Embryophyta</taxon>
        <taxon>Tracheophyta</taxon>
        <taxon>Spermatophyta</taxon>
        <taxon>Magnoliopsida</taxon>
        <taxon>eudicotyledons</taxon>
        <taxon>Gunneridae</taxon>
        <taxon>Pentapetalae</taxon>
        <taxon>asterids</taxon>
        <taxon>lamiids</taxon>
        <taxon>Solanales</taxon>
        <taxon>Solanaceae</taxon>
        <taxon>Solanoideae</taxon>
        <taxon>Datureae</taxon>
        <taxon>Datura</taxon>
    </lineage>
</organism>
<keyword evidence="7" id="KW-0325">Glycoprotein</keyword>
<dbReference type="Gene3D" id="1.10.510.10">
    <property type="entry name" value="Transferase(Phosphotransferase) domain 1"/>
    <property type="match status" value="1"/>
</dbReference>
<dbReference type="EMBL" id="JACEIK010012017">
    <property type="protein sequence ID" value="MCE3216004.1"/>
    <property type="molecule type" value="Genomic_DNA"/>
</dbReference>
<keyword evidence="2" id="KW-0723">Serine/threonine-protein kinase</keyword>
<comment type="subcellular location">
    <subcellularLocation>
        <location evidence="1">Membrane</location>
        <topology evidence="1">Single-pass type I membrane protein</topology>
    </subcellularLocation>
</comment>
<evidence type="ECO:0000256" key="5">
    <source>
        <dbReference type="ARBA" id="ARBA00022989"/>
    </source>
</evidence>
<evidence type="ECO:0000256" key="3">
    <source>
        <dbReference type="ARBA" id="ARBA00022692"/>
    </source>
</evidence>
<dbReference type="InterPro" id="IPR045874">
    <property type="entry name" value="LRK10/LRL21-25-like"/>
</dbReference>
<dbReference type="InterPro" id="IPR011009">
    <property type="entry name" value="Kinase-like_dom_sf"/>
</dbReference>
<keyword evidence="5" id="KW-1133">Transmembrane helix</keyword>
<evidence type="ECO:0000256" key="6">
    <source>
        <dbReference type="ARBA" id="ARBA00023136"/>
    </source>
</evidence>
<gene>
    <name evidence="9" type="ORF">HAX54_004370</name>
</gene>
<evidence type="ECO:0000256" key="2">
    <source>
        <dbReference type="ARBA" id="ARBA00022527"/>
    </source>
</evidence>
<dbReference type="SUPFAM" id="SSF56112">
    <property type="entry name" value="Protein kinase-like (PK-like)"/>
    <property type="match status" value="1"/>
</dbReference>
<proteinExistence type="predicted"/>
<keyword evidence="3" id="KW-0812">Transmembrane</keyword>
<name>A0ABS8WSU9_DATST</name>
<dbReference type="InterPro" id="IPR001245">
    <property type="entry name" value="Ser-Thr/Tyr_kinase_cat_dom"/>
</dbReference>
<evidence type="ECO:0000256" key="7">
    <source>
        <dbReference type="ARBA" id="ARBA00023180"/>
    </source>
</evidence>
<dbReference type="Pfam" id="PF07714">
    <property type="entry name" value="PK_Tyr_Ser-Thr"/>
    <property type="match status" value="1"/>
</dbReference>
<evidence type="ECO:0000313" key="10">
    <source>
        <dbReference type="Proteomes" id="UP000823775"/>
    </source>
</evidence>
<sequence length="141" mass="16068">AYCCSKSRATCIQLHHVNVVQLLGYCAERCKRALVYDFMPNGSLEKYITPRGGGADLLSWERKLEIAQSERAASTYSYQNEKQQAELELNQDLDGSLSLSLSMEIPIYMERDLSIWVVQVRLKSTTTRRHADLATNKPLRL</sequence>
<evidence type="ECO:0000256" key="1">
    <source>
        <dbReference type="ARBA" id="ARBA00004479"/>
    </source>
</evidence>
<evidence type="ECO:0000259" key="8">
    <source>
        <dbReference type="Pfam" id="PF07714"/>
    </source>
</evidence>
<evidence type="ECO:0000256" key="4">
    <source>
        <dbReference type="ARBA" id="ARBA00022729"/>
    </source>
</evidence>
<reference evidence="9 10" key="1">
    <citation type="journal article" date="2021" name="BMC Genomics">
        <title>Datura genome reveals duplications of psychoactive alkaloid biosynthetic genes and high mutation rate following tissue culture.</title>
        <authorList>
            <person name="Rajewski A."/>
            <person name="Carter-House D."/>
            <person name="Stajich J."/>
            <person name="Litt A."/>
        </authorList>
    </citation>
    <scope>NUCLEOTIDE SEQUENCE [LARGE SCALE GENOMIC DNA]</scope>
    <source>
        <strain evidence="9">AR-01</strain>
    </source>
</reference>
<keyword evidence="4" id="KW-0732">Signal</keyword>
<keyword evidence="2" id="KW-0418">Kinase</keyword>
<feature type="non-terminal residue" evidence="9">
    <location>
        <position position="1"/>
    </location>
</feature>
<evidence type="ECO:0000313" key="9">
    <source>
        <dbReference type="EMBL" id="MCE3216004.1"/>
    </source>
</evidence>